<dbReference type="AlphaFoldDB" id="A0A540LQ37"/>
<reference evidence="2 3" key="1">
    <citation type="journal article" date="2019" name="G3 (Bethesda)">
        <title>Sequencing of a Wild Apple (Malus baccata) Genome Unravels the Differences Between Cultivated and Wild Apple Species Regarding Disease Resistance and Cold Tolerance.</title>
        <authorList>
            <person name="Chen X."/>
        </authorList>
    </citation>
    <scope>NUCLEOTIDE SEQUENCE [LARGE SCALE GENOMIC DNA]</scope>
    <source>
        <strain evidence="3">cv. Shandingzi</strain>
        <tissue evidence="2">Leaves</tissue>
    </source>
</reference>
<evidence type="ECO:0000256" key="1">
    <source>
        <dbReference type="SAM" id="MobiDB-lite"/>
    </source>
</evidence>
<accession>A0A540LQ37</accession>
<comment type="caution">
    <text evidence="2">The sequence shown here is derived from an EMBL/GenBank/DDBJ whole genome shotgun (WGS) entry which is preliminary data.</text>
</comment>
<name>A0A540LQ37_MALBA</name>
<proteinExistence type="predicted"/>
<keyword evidence="3" id="KW-1185">Reference proteome</keyword>
<evidence type="ECO:0000313" key="3">
    <source>
        <dbReference type="Proteomes" id="UP000315295"/>
    </source>
</evidence>
<organism evidence="2 3">
    <name type="scientific">Malus baccata</name>
    <name type="common">Siberian crab apple</name>
    <name type="synonym">Pyrus baccata</name>
    <dbReference type="NCBI Taxonomy" id="106549"/>
    <lineage>
        <taxon>Eukaryota</taxon>
        <taxon>Viridiplantae</taxon>
        <taxon>Streptophyta</taxon>
        <taxon>Embryophyta</taxon>
        <taxon>Tracheophyta</taxon>
        <taxon>Spermatophyta</taxon>
        <taxon>Magnoliopsida</taxon>
        <taxon>eudicotyledons</taxon>
        <taxon>Gunneridae</taxon>
        <taxon>Pentapetalae</taxon>
        <taxon>rosids</taxon>
        <taxon>fabids</taxon>
        <taxon>Rosales</taxon>
        <taxon>Rosaceae</taxon>
        <taxon>Amygdaloideae</taxon>
        <taxon>Maleae</taxon>
        <taxon>Malus</taxon>
    </lineage>
</organism>
<evidence type="ECO:0000313" key="2">
    <source>
        <dbReference type="EMBL" id="TQD88597.1"/>
    </source>
</evidence>
<dbReference type="Proteomes" id="UP000315295">
    <property type="component" value="Unassembled WGS sequence"/>
</dbReference>
<sequence>MVVNACGEVDGELVEAIRKRLDLEEEPHPVAIGGVFEKGLDPLEQDVELLEAEDGGEGEGGSGAADDVFKEDGE</sequence>
<gene>
    <name evidence="2" type="ORF">C1H46_025854</name>
</gene>
<feature type="region of interest" description="Disordered" evidence="1">
    <location>
        <begin position="51"/>
        <end position="74"/>
    </location>
</feature>
<dbReference type="EMBL" id="VIEB01000506">
    <property type="protein sequence ID" value="TQD88597.1"/>
    <property type="molecule type" value="Genomic_DNA"/>
</dbReference>
<protein>
    <submittedName>
        <fullName evidence="2">Uncharacterized protein</fullName>
    </submittedName>
</protein>